<dbReference type="InterPro" id="IPR036352">
    <property type="entry name" value="Semap_dom_sf"/>
</dbReference>
<dbReference type="Gene3D" id="3.30.1680.10">
    <property type="entry name" value="ligand-binding face of the semaphorins, domain 2"/>
    <property type="match status" value="1"/>
</dbReference>
<dbReference type="InterPro" id="IPR016201">
    <property type="entry name" value="PSI"/>
</dbReference>
<reference evidence="11" key="1">
    <citation type="submission" date="2025-08" db="UniProtKB">
        <authorList>
            <consortium name="RefSeq"/>
        </authorList>
    </citation>
    <scope>IDENTIFICATION</scope>
    <source>
        <strain evidence="11">Tuebingen</strain>
        <tissue evidence="11">Fibroblasts and whole tissue</tissue>
    </source>
</reference>
<dbReference type="PANTHER" id="PTHR11036">
    <property type="entry name" value="SEMAPHORIN"/>
    <property type="match status" value="1"/>
</dbReference>
<dbReference type="PROSITE" id="PS51004">
    <property type="entry name" value="SEMA"/>
    <property type="match status" value="1"/>
</dbReference>
<evidence type="ECO:0000256" key="4">
    <source>
        <dbReference type="ARBA" id="ARBA00023157"/>
    </source>
</evidence>
<dbReference type="AGR" id="ZFIN:ZDB-GENE-110411-86"/>
<keyword evidence="10" id="KW-1185">Reference proteome</keyword>
<dbReference type="InterPro" id="IPR015943">
    <property type="entry name" value="WD40/YVTN_repeat-like_dom_sf"/>
</dbReference>
<dbReference type="Proteomes" id="UP000000437">
    <property type="component" value="Chromosome 16"/>
</dbReference>
<dbReference type="CDD" id="cd11240">
    <property type="entry name" value="Sema_4"/>
    <property type="match status" value="1"/>
</dbReference>
<name>A0A8M3B1Z4_DANRE</name>
<dbReference type="PANTHER" id="PTHR11036:SF145">
    <property type="entry name" value="SEMAPHORIN-4A ISOFORM X1-RELATED"/>
    <property type="match status" value="1"/>
</dbReference>
<dbReference type="Pfam" id="PF01437">
    <property type="entry name" value="PSI"/>
    <property type="match status" value="1"/>
</dbReference>
<evidence type="ECO:0000256" key="8">
    <source>
        <dbReference type="SAM" id="SignalP"/>
    </source>
</evidence>
<dbReference type="CDD" id="cd05872">
    <property type="entry name" value="Ig_Sema4B_like"/>
    <property type="match status" value="1"/>
</dbReference>
<sequence>MAALFGIWMFKVIFLGLIDPSQASVRPRVSFARGSSERVLGIYSSSTLKNTSTLLLSTDEDTLFVGARDALFSLDVSQSDSITLKDELKWTPSSDQTKTCRVASKLDCGNFISILQFFNSTHLYACGTNAYKPQAIIIPASSLNANIDKKDAKNCCPFSSTQRNTAIIVDGELYTATNVGFFGDKNVISRCHSRGTHNNLELETVPKLLQEPVFISSTHVASEGKILLFFTENGDLSGDYFGNSFTVSRVAQVCTDDNGGTLTLQRRWTSFAKAQLVCQQGEDLQFNKLQDIVKLSPSDSDSPDKTLFYGVFTSQRSVSSGLSAVCAFSLTDIKAAFSGNYKTFDLRGNHWSPQPNTDGKLGKCGLFNDTDSVLNRVKKSFLTENVVHPMDKTLLLSSAEEQYTRLAVHRAQAVDGQTYTILYLLTESGFLHKVVLLAEGPHIIEEIQIFKQPQIAKNILLSKSKSVLFIGSSEGVFRVPLSNCSAYPNCAECVLARDPFCAWDTETRACTAVSETKSTLRQDVERGNVTEQCIEFRNTAAVLFKTAHLNEIVVLPCQSKSKLAKMTWRFSNNSLVPQFPYLQWTDGSLVFPVSLETTNTYRCVSEELGFQQTIATFSVNLPVVPRSRMSPSHQQPEHIDFTTIELDESEPINEEKINDRSEEKQASTYHDAGKDTLCISQKSYYSEMVAVCIFFVIFCFCILAFFVVLWRNGKRCNKILPQEQPQKGTESDKICQTEL</sequence>
<keyword evidence="7" id="KW-0812">Transmembrane</keyword>
<keyword evidence="4" id="KW-1015">Disulfide bond</keyword>
<dbReference type="GO" id="GO:0010842">
    <property type="term" value="P:retina layer formation"/>
    <property type="evidence" value="ECO:0000315"/>
    <property type="project" value="ZFIN"/>
</dbReference>
<dbReference type="GO" id="GO:0030335">
    <property type="term" value="P:positive regulation of cell migration"/>
    <property type="evidence" value="ECO:0000318"/>
    <property type="project" value="GO_Central"/>
</dbReference>
<dbReference type="SMART" id="SM00423">
    <property type="entry name" value="PSI"/>
    <property type="match status" value="1"/>
</dbReference>
<dbReference type="GO" id="GO:0071526">
    <property type="term" value="P:semaphorin-plexin signaling pathway"/>
    <property type="evidence" value="ECO:0000318"/>
    <property type="project" value="GO_Central"/>
</dbReference>
<dbReference type="SUPFAM" id="SSF103575">
    <property type="entry name" value="Plexin repeat"/>
    <property type="match status" value="1"/>
</dbReference>
<dbReference type="ZFIN" id="ZDB-GENE-110411-86">
    <property type="gene designation" value="sema4aa"/>
</dbReference>
<keyword evidence="7" id="KW-1133">Transmembrane helix</keyword>
<dbReference type="GO" id="GO:0005886">
    <property type="term" value="C:plasma membrane"/>
    <property type="evidence" value="ECO:0000318"/>
    <property type="project" value="GO_Central"/>
</dbReference>
<dbReference type="SUPFAM" id="SSF101912">
    <property type="entry name" value="Sema domain"/>
    <property type="match status" value="1"/>
</dbReference>
<dbReference type="GO" id="GO:0030215">
    <property type="term" value="F:semaphorin receptor binding"/>
    <property type="evidence" value="ECO:0000318"/>
    <property type="project" value="GO_Central"/>
</dbReference>
<dbReference type="KEGG" id="dre:798168"/>
<dbReference type="GO" id="GO:0007411">
    <property type="term" value="P:axon guidance"/>
    <property type="evidence" value="ECO:0000318"/>
    <property type="project" value="GO_Central"/>
</dbReference>
<accession>A0A8M3B1Z4</accession>
<dbReference type="SMART" id="SM00630">
    <property type="entry name" value="Sema"/>
    <property type="match status" value="1"/>
</dbReference>
<comment type="similarity">
    <text evidence="2">Belongs to the semaphorin family.</text>
</comment>
<feature type="signal peptide" evidence="8">
    <location>
        <begin position="1"/>
        <end position="23"/>
    </location>
</feature>
<dbReference type="FunFam" id="2.130.10.10:FF:003608">
    <property type="entry name" value="Sema domain, immunoglobulin domain (Ig), transmembrane domain (TM) and short cytoplasmic domain, (semaphorin) 4Aa"/>
    <property type="match status" value="1"/>
</dbReference>
<dbReference type="InterPro" id="IPR002165">
    <property type="entry name" value="Plexin_repeat"/>
</dbReference>
<dbReference type="GO" id="GO:0001755">
    <property type="term" value="P:neural crest cell migration"/>
    <property type="evidence" value="ECO:0000318"/>
    <property type="project" value="GO_Central"/>
</dbReference>
<evidence type="ECO:0000313" key="10">
    <source>
        <dbReference type="Proteomes" id="UP000000437"/>
    </source>
</evidence>
<dbReference type="Gene3D" id="2.130.10.10">
    <property type="entry name" value="YVTN repeat-like/Quinoprotein amine dehydrogenase"/>
    <property type="match status" value="1"/>
</dbReference>
<evidence type="ECO:0000256" key="6">
    <source>
        <dbReference type="PROSITE-ProRule" id="PRU00352"/>
    </source>
</evidence>
<dbReference type="GO" id="GO:0045499">
    <property type="term" value="F:chemorepellent activity"/>
    <property type="evidence" value="ECO:0000318"/>
    <property type="project" value="GO_Central"/>
</dbReference>
<evidence type="ECO:0000256" key="2">
    <source>
        <dbReference type="ARBA" id="ARBA00009492"/>
    </source>
</evidence>
<keyword evidence="8" id="KW-0732">Signal</keyword>
<evidence type="ECO:0000313" key="11">
    <source>
        <dbReference type="RefSeq" id="XP_009290884.1"/>
    </source>
</evidence>
<dbReference type="AlphaFoldDB" id="A0A8M3B1Z4"/>
<organism evidence="10 11">
    <name type="scientific">Danio rerio</name>
    <name type="common">Zebrafish</name>
    <name type="synonym">Brachydanio rerio</name>
    <dbReference type="NCBI Taxonomy" id="7955"/>
    <lineage>
        <taxon>Eukaryota</taxon>
        <taxon>Metazoa</taxon>
        <taxon>Chordata</taxon>
        <taxon>Craniata</taxon>
        <taxon>Vertebrata</taxon>
        <taxon>Euteleostomi</taxon>
        <taxon>Actinopterygii</taxon>
        <taxon>Neopterygii</taxon>
        <taxon>Teleostei</taxon>
        <taxon>Ostariophysi</taxon>
        <taxon>Cypriniformes</taxon>
        <taxon>Danionidae</taxon>
        <taxon>Danioninae</taxon>
        <taxon>Danio</taxon>
    </lineage>
</organism>
<feature type="chain" id="PRO_5035465859" evidence="8">
    <location>
        <begin position="24"/>
        <end position="739"/>
    </location>
</feature>
<dbReference type="GO" id="GO:0038191">
    <property type="term" value="F:neuropilin binding"/>
    <property type="evidence" value="ECO:0000318"/>
    <property type="project" value="GO_Central"/>
</dbReference>
<dbReference type="CTD" id="798168"/>
<dbReference type="InterPro" id="IPR027231">
    <property type="entry name" value="Semaphorin"/>
</dbReference>
<evidence type="ECO:0000256" key="1">
    <source>
        <dbReference type="ARBA" id="ARBA00004370"/>
    </source>
</evidence>
<dbReference type="InterPro" id="IPR001627">
    <property type="entry name" value="Semap_dom"/>
</dbReference>
<dbReference type="Pfam" id="PF01403">
    <property type="entry name" value="Sema"/>
    <property type="match status" value="1"/>
</dbReference>
<gene>
    <name evidence="11 12" type="primary">sema4aa</name>
</gene>
<comment type="caution">
    <text evidence="6">Lacks conserved residue(s) required for the propagation of feature annotation.</text>
</comment>
<evidence type="ECO:0000313" key="12">
    <source>
        <dbReference type="ZFIN" id="ZDB-GENE-110411-86"/>
    </source>
</evidence>
<feature type="domain" description="Sema" evidence="9">
    <location>
        <begin position="26"/>
        <end position="481"/>
    </location>
</feature>
<proteinExistence type="inferred from homology"/>
<dbReference type="OrthoDB" id="9988752at2759"/>
<comment type="subcellular location">
    <subcellularLocation>
        <location evidence="1">Membrane</location>
    </subcellularLocation>
</comment>
<dbReference type="InterPro" id="IPR013783">
    <property type="entry name" value="Ig-like_fold"/>
</dbReference>
<dbReference type="FunFam" id="3.30.1680.10:FF:000030">
    <property type="entry name" value="Sema domain, immunoglobulin domain (Ig), transmembrane domain (TM) and short cytoplasmic domain, (semaphorin) 4Aa"/>
    <property type="match status" value="1"/>
</dbReference>
<evidence type="ECO:0000256" key="5">
    <source>
        <dbReference type="ARBA" id="ARBA00023180"/>
    </source>
</evidence>
<keyword evidence="3 7" id="KW-0472">Membrane</keyword>
<dbReference type="Gene3D" id="2.60.40.10">
    <property type="entry name" value="Immunoglobulins"/>
    <property type="match status" value="1"/>
</dbReference>
<keyword evidence="5" id="KW-0325">Glycoprotein</keyword>
<dbReference type="RefSeq" id="XP_009290884.1">
    <property type="nucleotide sequence ID" value="XM_009292609.5"/>
</dbReference>
<dbReference type="GeneID" id="798168"/>
<feature type="transmembrane region" description="Helical" evidence="7">
    <location>
        <begin position="688"/>
        <end position="710"/>
    </location>
</feature>
<evidence type="ECO:0000256" key="3">
    <source>
        <dbReference type="ARBA" id="ARBA00023136"/>
    </source>
</evidence>
<evidence type="ECO:0000256" key="7">
    <source>
        <dbReference type="SAM" id="Phobius"/>
    </source>
</evidence>
<evidence type="ECO:0000259" key="9">
    <source>
        <dbReference type="PROSITE" id="PS51004"/>
    </source>
</evidence>
<protein>
    <submittedName>
        <fullName evidence="11">Semaphorin-4B</fullName>
    </submittedName>
</protein>
<dbReference type="GO" id="GO:0050919">
    <property type="term" value="P:negative chemotaxis"/>
    <property type="evidence" value="ECO:0000318"/>
    <property type="project" value="GO_Central"/>
</dbReference>